<dbReference type="Proteomes" id="UP001165427">
    <property type="component" value="Unassembled WGS sequence"/>
</dbReference>
<keyword evidence="1" id="KW-0472">Membrane</keyword>
<gene>
    <name evidence="2" type="ORF">MRX98_16645</name>
</gene>
<organism evidence="2 3">
    <name type="scientific">Desulfatitalea alkaliphila</name>
    <dbReference type="NCBI Taxonomy" id="2929485"/>
    <lineage>
        <taxon>Bacteria</taxon>
        <taxon>Pseudomonadati</taxon>
        <taxon>Thermodesulfobacteriota</taxon>
        <taxon>Desulfobacteria</taxon>
        <taxon>Desulfobacterales</taxon>
        <taxon>Desulfosarcinaceae</taxon>
        <taxon>Desulfatitalea</taxon>
    </lineage>
</organism>
<feature type="transmembrane region" description="Helical" evidence="1">
    <location>
        <begin position="35"/>
        <end position="52"/>
    </location>
</feature>
<evidence type="ECO:0000313" key="3">
    <source>
        <dbReference type="Proteomes" id="UP001165427"/>
    </source>
</evidence>
<dbReference type="EMBL" id="JALJRB010000022">
    <property type="protein sequence ID" value="MCJ8502215.1"/>
    <property type="molecule type" value="Genomic_DNA"/>
</dbReference>
<keyword evidence="3" id="KW-1185">Reference proteome</keyword>
<comment type="caution">
    <text evidence="2">The sequence shown here is derived from an EMBL/GenBank/DDBJ whole genome shotgun (WGS) entry which is preliminary data.</text>
</comment>
<protein>
    <submittedName>
        <fullName evidence="2">Uncharacterized protein</fullName>
    </submittedName>
</protein>
<dbReference type="RefSeq" id="WP_246912623.1">
    <property type="nucleotide sequence ID" value="NZ_JALJRB010000022.1"/>
</dbReference>
<accession>A0AA41UJQ7</accession>
<reference evidence="2" key="1">
    <citation type="submission" date="2022-04" db="EMBL/GenBank/DDBJ databases">
        <title>Desulfatitalea alkaliphila sp. nov., a novel anaerobic sulfate-reducing bacterium isolated from terrestrial mud volcano, Taman Peninsula, Russia.</title>
        <authorList>
            <person name="Khomyakova M.A."/>
            <person name="Merkel A.Y."/>
            <person name="Slobodkin A.I."/>
        </authorList>
    </citation>
    <scope>NUCLEOTIDE SEQUENCE</scope>
    <source>
        <strain evidence="2">M08but</strain>
    </source>
</reference>
<dbReference type="AlphaFoldDB" id="A0AA41UJQ7"/>
<keyword evidence="1" id="KW-1133">Transmembrane helix</keyword>
<name>A0AA41UJQ7_9BACT</name>
<proteinExistence type="predicted"/>
<sequence length="58" mass="6325">MSMLMAVCAGLTLLPIGGAIDVSMLGYRTLCSFAPASTILLSYVAFSIHRYLKHSRQF</sequence>
<evidence type="ECO:0000256" key="1">
    <source>
        <dbReference type="SAM" id="Phobius"/>
    </source>
</evidence>
<keyword evidence="1" id="KW-0812">Transmembrane</keyword>
<evidence type="ECO:0000313" key="2">
    <source>
        <dbReference type="EMBL" id="MCJ8502215.1"/>
    </source>
</evidence>